<dbReference type="InterPro" id="IPR026286">
    <property type="entry name" value="MaiA/AMDase"/>
</dbReference>
<dbReference type="RefSeq" id="WP_110107155.1">
    <property type="nucleotide sequence ID" value="NZ_JACBZZ010000001.1"/>
</dbReference>
<accession>A0A2V3DNW1</accession>
<sequence length="276" mass="29031">MKLSYESDAGVATRARLGVIVLQVDETLEYEFQTLLKLPGVVLHHTRVPSGLDVTEETLAAMEEHIPMAVSLLPTGGSFDAIGYACTSGASVIGAENVAKAVRSAYPAEVQNSSVMPAVTDPLTAVRAACQALGVRQLGFVTPYVAEVSEKLRSALEEDGPTITGFGSFEESEECKVARIAPESVYEAILKVGQASPCDAVFVSCTNVRTLDILERAEASLGKPVISSNQALAWHMLRLSGINDALPGYGRLLRLPLSPTNESVGTATAAVQGGAK</sequence>
<gene>
    <name evidence="1" type="ORF">CVS29_15060</name>
</gene>
<organism evidence="1 2">
    <name type="scientific">Arthrobacter psychrochitiniphilus</name>
    <dbReference type="NCBI Taxonomy" id="291045"/>
    <lineage>
        <taxon>Bacteria</taxon>
        <taxon>Bacillati</taxon>
        <taxon>Actinomycetota</taxon>
        <taxon>Actinomycetes</taxon>
        <taxon>Micrococcales</taxon>
        <taxon>Micrococcaceae</taxon>
        <taxon>Arthrobacter</taxon>
    </lineage>
</organism>
<evidence type="ECO:0000313" key="2">
    <source>
        <dbReference type="Proteomes" id="UP000246303"/>
    </source>
</evidence>
<proteinExistence type="predicted"/>
<dbReference type="PIRSF" id="PIRSF015736">
    <property type="entry name" value="MI"/>
    <property type="match status" value="1"/>
</dbReference>
<dbReference type="Pfam" id="PF17645">
    <property type="entry name" value="Amdase"/>
    <property type="match status" value="1"/>
</dbReference>
<dbReference type="PANTHER" id="PTHR40267:SF1">
    <property type="entry name" value="BLR3294 PROTEIN"/>
    <property type="match status" value="1"/>
</dbReference>
<dbReference type="AlphaFoldDB" id="A0A2V3DNW1"/>
<dbReference type="InterPro" id="IPR053714">
    <property type="entry name" value="Iso_Racemase_Enz_sf"/>
</dbReference>
<dbReference type="Gene3D" id="3.40.50.12500">
    <property type="match status" value="1"/>
</dbReference>
<dbReference type="EMBL" id="QHLZ01000011">
    <property type="protein sequence ID" value="PXA64457.1"/>
    <property type="molecule type" value="Genomic_DNA"/>
</dbReference>
<dbReference type="PANTHER" id="PTHR40267">
    <property type="entry name" value="BLR3294 PROTEIN"/>
    <property type="match status" value="1"/>
</dbReference>
<dbReference type="OrthoDB" id="4537983at2"/>
<dbReference type="Proteomes" id="UP000246303">
    <property type="component" value="Unassembled WGS sequence"/>
</dbReference>
<keyword evidence="2" id="KW-1185">Reference proteome</keyword>
<comment type="caution">
    <text evidence="1">The sequence shown here is derived from an EMBL/GenBank/DDBJ whole genome shotgun (WGS) entry which is preliminary data.</text>
</comment>
<name>A0A2V3DNW1_9MICC</name>
<evidence type="ECO:0000313" key="1">
    <source>
        <dbReference type="EMBL" id="PXA64457.1"/>
    </source>
</evidence>
<protein>
    <submittedName>
        <fullName evidence="1">Asp/Glu racemase</fullName>
    </submittedName>
</protein>
<reference evidence="1 2" key="1">
    <citation type="submission" date="2018-05" db="EMBL/GenBank/DDBJ databases">
        <title>Genetic diversity of glacier-inhabiting Cryobacterium bacteria in China and description of Cryobacterium mengkeensis sp. nov. and Arthrobacter glacialis sp. nov.</title>
        <authorList>
            <person name="Liu Q."/>
            <person name="Xin Y.-H."/>
        </authorList>
    </citation>
    <scope>NUCLEOTIDE SEQUENCE [LARGE SCALE GENOMIC DNA]</scope>
    <source>
        <strain evidence="1 2">GP3</strain>
    </source>
</reference>